<evidence type="ECO:0000313" key="3">
    <source>
        <dbReference type="Proteomes" id="UP001154114"/>
    </source>
</evidence>
<evidence type="ECO:0000256" key="1">
    <source>
        <dbReference type="SAM" id="MobiDB-lite"/>
    </source>
</evidence>
<feature type="region of interest" description="Disordered" evidence="1">
    <location>
        <begin position="1"/>
        <end position="48"/>
    </location>
</feature>
<name>A0A9P0BZN4_CHRIL</name>
<dbReference type="InterPro" id="IPR045860">
    <property type="entry name" value="Snake_toxin-like_sf"/>
</dbReference>
<dbReference type="AlphaFoldDB" id="A0A9P0BZN4"/>
<dbReference type="OrthoDB" id="6415465at2759"/>
<gene>
    <name evidence="2" type="ORF">CINC_LOCUS11507</name>
</gene>
<accession>A0A9P0BZN4</accession>
<proteinExistence type="predicted"/>
<evidence type="ECO:0000313" key="2">
    <source>
        <dbReference type="EMBL" id="CAH0605534.1"/>
    </source>
</evidence>
<keyword evidence="3" id="KW-1185">Reference proteome</keyword>
<reference evidence="2" key="1">
    <citation type="submission" date="2021-12" db="EMBL/GenBank/DDBJ databases">
        <authorList>
            <person name="King R."/>
        </authorList>
    </citation>
    <scope>NUCLEOTIDE SEQUENCE</scope>
</reference>
<dbReference type="SUPFAM" id="SSF57302">
    <property type="entry name" value="Snake toxin-like"/>
    <property type="match status" value="1"/>
</dbReference>
<dbReference type="EMBL" id="LR824009">
    <property type="protein sequence ID" value="CAH0605534.1"/>
    <property type="molecule type" value="Genomic_DNA"/>
</dbReference>
<sequence length="213" mass="23067">MSSQSATPITGRLAARLGPRGTARRAGEAGRWSQPGPATGPGPDGIDTEPGTCALRIANIMRSLILLCLSLLSPEGDCDLLRDSVHVTSAAARPNNELWCYKCLAEVPDDRCADLRHNNSALIHKCHNDRRMCMVKRFSFTTSTENSTTLPKMWALERNCTKHCEPGCIVIGERTKLYACTSCCTTSLCNYGSGAKQIVLDLIILGFALIIAL</sequence>
<organism evidence="2 3">
    <name type="scientific">Chrysodeixis includens</name>
    <name type="common">Soybean looper</name>
    <name type="synonym">Pseudoplusia includens</name>
    <dbReference type="NCBI Taxonomy" id="689277"/>
    <lineage>
        <taxon>Eukaryota</taxon>
        <taxon>Metazoa</taxon>
        <taxon>Ecdysozoa</taxon>
        <taxon>Arthropoda</taxon>
        <taxon>Hexapoda</taxon>
        <taxon>Insecta</taxon>
        <taxon>Pterygota</taxon>
        <taxon>Neoptera</taxon>
        <taxon>Endopterygota</taxon>
        <taxon>Lepidoptera</taxon>
        <taxon>Glossata</taxon>
        <taxon>Ditrysia</taxon>
        <taxon>Noctuoidea</taxon>
        <taxon>Noctuidae</taxon>
        <taxon>Plusiinae</taxon>
        <taxon>Chrysodeixis</taxon>
    </lineage>
</organism>
<dbReference type="CDD" id="cd00117">
    <property type="entry name" value="TFP"/>
    <property type="match status" value="1"/>
</dbReference>
<dbReference type="Proteomes" id="UP001154114">
    <property type="component" value="Chromosome 6"/>
</dbReference>
<protein>
    <submittedName>
        <fullName evidence="2">Uncharacterized protein</fullName>
    </submittedName>
</protein>